<dbReference type="KEGG" id="pco:PHACADRAFT_151015"/>
<name>K5VYZ5_PHACS</name>
<feature type="non-terminal residue" evidence="6">
    <location>
        <position position="1"/>
    </location>
</feature>
<dbReference type="Pfam" id="PF04140">
    <property type="entry name" value="ICMT"/>
    <property type="match status" value="1"/>
</dbReference>
<evidence type="ECO:0000256" key="5">
    <source>
        <dbReference type="RuleBase" id="RU362022"/>
    </source>
</evidence>
<keyword evidence="4 5" id="KW-0472">Membrane</keyword>
<keyword evidence="2 5" id="KW-0812">Transmembrane</keyword>
<sequence length="239" mass="26493">MKPLMLGCNLIAAYAALQQPTADPRTSEQDRFRRESPAKETLPGLLVWGGSILKYALYALFSAEATLLIFTCGPCPAFVFLLPANLAQRLTAVGMRLHPTSYFTLGHLLMCAGAAVRARCYRRLGARFTFRLALLDDHKLETHGPYAVVRHPAYGGALAFIVGTYMCVRDRASLLGALGVWSTPWGSALRFSGVVLAVLAAFAFVDRARVEDEVLRRKFGQQWVDWARKTPYKLIPFIL</sequence>
<dbReference type="AlphaFoldDB" id="K5VYZ5"/>
<dbReference type="InterPro" id="IPR007269">
    <property type="entry name" value="ICMT_MeTrfase"/>
</dbReference>
<keyword evidence="3 5" id="KW-1133">Transmembrane helix</keyword>
<dbReference type="GO" id="GO:0005789">
    <property type="term" value="C:endoplasmic reticulum membrane"/>
    <property type="evidence" value="ECO:0007669"/>
    <property type="project" value="UniProtKB-SubCell"/>
</dbReference>
<organism evidence="6 7">
    <name type="scientific">Phanerochaete carnosa (strain HHB-10118-sp)</name>
    <name type="common">White-rot fungus</name>
    <name type="synonym">Peniophora carnosa</name>
    <dbReference type="NCBI Taxonomy" id="650164"/>
    <lineage>
        <taxon>Eukaryota</taxon>
        <taxon>Fungi</taxon>
        <taxon>Dikarya</taxon>
        <taxon>Basidiomycota</taxon>
        <taxon>Agaricomycotina</taxon>
        <taxon>Agaricomycetes</taxon>
        <taxon>Polyporales</taxon>
        <taxon>Phanerochaetaceae</taxon>
        <taxon>Phanerochaete</taxon>
    </lineage>
</organism>
<feature type="transmembrane region" description="Helical" evidence="5">
    <location>
        <begin position="188"/>
        <end position="208"/>
    </location>
</feature>
<keyword evidence="7" id="KW-1185">Reference proteome</keyword>
<dbReference type="HOGENOM" id="CLU_065200_6_0_1"/>
<evidence type="ECO:0000313" key="7">
    <source>
        <dbReference type="Proteomes" id="UP000008370"/>
    </source>
</evidence>
<dbReference type="PANTHER" id="PTHR12714:SF9">
    <property type="entry name" value="PROTEIN-S-ISOPRENYLCYSTEINE O-METHYLTRANSFERASE"/>
    <property type="match status" value="1"/>
</dbReference>
<evidence type="ECO:0000256" key="3">
    <source>
        <dbReference type="ARBA" id="ARBA00022989"/>
    </source>
</evidence>
<keyword evidence="5" id="KW-0949">S-adenosyl-L-methionine</keyword>
<feature type="transmembrane region" description="Helical" evidence="5">
    <location>
        <begin position="148"/>
        <end position="168"/>
    </location>
</feature>
<accession>K5VYZ5</accession>
<evidence type="ECO:0000256" key="2">
    <source>
        <dbReference type="ARBA" id="ARBA00022692"/>
    </source>
</evidence>
<dbReference type="OrthoDB" id="422086at2759"/>
<keyword evidence="5" id="KW-0808">Transferase</keyword>
<dbReference type="Proteomes" id="UP000008370">
    <property type="component" value="Unassembled WGS sequence"/>
</dbReference>
<dbReference type="GeneID" id="18908859"/>
<proteinExistence type="inferred from homology"/>
<gene>
    <name evidence="6" type="ORF">PHACADRAFT_151015</name>
</gene>
<dbReference type="EMBL" id="JH930476">
    <property type="protein sequence ID" value="EKM52065.1"/>
    <property type="molecule type" value="Genomic_DNA"/>
</dbReference>
<dbReference type="InParanoid" id="K5VYZ5"/>
<dbReference type="Gene3D" id="1.20.120.1630">
    <property type="match status" value="1"/>
</dbReference>
<keyword evidence="5" id="KW-0256">Endoplasmic reticulum</keyword>
<dbReference type="GO" id="GO:0004671">
    <property type="term" value="F:protein C-terminal S-isoprenylcysteine carboxyl O-methyltransferase activity"/>
    <property type="evidence" value="ECO:0007669"/>
    <property type="project" value="UniProtKB-EC"/>
</dbReference>
<dbReference type="PANTHER" id="PTHR12714">
    <property type="entry name" value="PROTEIN-S ISOPRENYLCYSTEINE O-METHYLTRANSFERASE"/>
    <property type="match status" value="1"/>
</dbReference>
<dbReference type="GO" id="GO:0032259">
    <property type="term" value="P:methylation"/>
    <property type="evidence" value="ECO:0007669"/>
    <property type="project" value="UniProtKB-KW"/>
</dbReference>
<keyword evidence="5" id="KW-0489">Methyltransferase</keyword>
<comment type="catalytic activity">
    <reaction evidence="5">
        <text>[protein]-C-terminal S-[(2E,6E)-farnesyl]-L-cysteine + S-adenosyl-L-methionine = [protein]-C-terminal S-[(2E,6E)-farnesyl]-L-cysteine methyl ester + S-adenosyl-L-homocysteine</text>
        <dbReference type="Rhea" id="RHEA:21672"/>
        <dbReference type="Rhea" id="RHEA-COMP:12125"/>
        <dbReference type="Rhea" id="RHEA-COMP:12126"/>
        <dbReference type="ChEBI" id="CHEBI:57856"/>
        <dbReference type="ChEBI" id="CHEBI:59789"/>
        <dbReference type="ChEBI" id="CHEBI:90510"/>
        <dbReference type="ChEBI" id="CHEBI:90511"/>
        <dbReference type="EC" id="2.1.1.100"/>
    </reaction>
</comment>
<feature type="transmembrane region" description="Helical" evidence="5">
    <location>
        <begin position="99"/>
        <end position="118"/>
    </location>
</feature>
<comment type="subcellular location">
    <subcellularLocation>
        <location evidence="5">Endoplasmic reticulum membrane</location>
        <topology evidence="5">Multi-pass membrane protein</topology>
    </subcellularLocation>
    <subcellularLocation>
        <location evidence="1">Membrane</location>
        <topology evidence="1">Multi-pass membrane protein</topology>
    </subcellularLocation>
</comment>
<evidence type="ECO:0000256" key="4">
    <source>
        <dbReference type="ARBA" id="ARBA00023136"/>
    </source>
</evidence>
<dbReference type="EC" id="2.1.1.100" evidence="5"/>
<protein>
    <recommendedName>
        <fullName evidence="5">Protein-S-isoprenylcysteine O-methyltransferase</fullName>
        <ecNumber evidence="5">2.1.1.100</ecNumber>
    </recommendedName>
</protein>
<dbReference type="RefSeq" id="XP_007399847.1">
    <property type="nucleotide sequence ID" value="XM_007399785.1"/>
</dbReference>
<evidence type="ECO:0000313" key="6">
    <source>
        <dbReference type="EMBL" id="EKM52065.1"/>
    </source>
</evidence>
<comment type="similarity">
    <text evidence="5">Belongs to the class VI-like SAM-binding methyltransferase superfamily. Isoprenylcysteine carboxyl methyltransferase family.</text>
</comment>
<evidence type="ECO:0000256" key="1">
    <source>
        <dbReference type="ARBA" id="ARBA00004141"/>
    </source>
</evidence>
<feature type="transmembrane region" description="Helical" evidence="5">
    <location>
        <begin position="67"/>
        <end position="87"/>
    </location>
</feature>
<reference evidence="6 7" key="1">
    <citation type="journal article" date="2012" name="BMC Genomics">
        <title>Comparative genomics of the white-rot fungi, Phanerochaete carnosa and P. chrysosporium, to elucidate the genetic basis of the distinct wood types they colonize.</title>
        <authorList>
            <person name="Suzuki H."/>
            <person name="MacDonald J."/>
            <person name="Syed K."/>
            <person name="Salamov A."/>
            <person name="Hori C."/>
            <person name="Aerts A."/>
            <person name="Henrissat B."/>
            <person name="Wiebenga A."/>
            <person name="vanKuyk P.A."/>
            <person name="Barry K."/>
            <person name="Lindquist E."/>
            <person name="LaButti K."/>
            <person name="Lapidus A."/>
            <person name="Lucas S."/>
            <person name="Coutinho P."/>
            <person name="Gong Y."/>
            <person name="Samejima M."/>
            <person name="Mahadevan R."/>
            <person name="Abou-Zaid M."/>
            <person name="de Vries R.P."/>
            <person name="Igarashi K."/>
            <person name="Yadav J.S."/>
            <person name="Grigoriev I.V."/>
            <person name="Master E.R."/>
        </authorList>
    </citation>
    <scope>NUCLEOTIDE SEQUENCE [LARGE SCALE GENOMIC DNA]</scope>
    <source>
        <strain evidence="6 7">HHB-10118-sp</strain>
    </source>
</reference>